<dbReference type="STRING" id="366533.SAMN05444339_10469"/>
<dbReference type="InterPro" id="IPR024331">
    <property type="entry name" value="DUF3859"/>
</dbReference>
<evidence type="ECO:0000259" key="2">
    <source>
        <dbReference type="Pfam" id="PF12975"/>
    </source>
</evidence>
<dbReference type="AlphaFoldDB" id="A0A1M4ZP72"/>
<dbReference type="EMBL" id="FQUE01000004">
    <property type="protein sequence ID" value="SHF19849.1"/>
    <property type="molecule type" value="Genomic_DNA"/>
</dbReference>
<name>A0A1M4ZP72_LOKAT</name>
<evidence type="ECO:0000313" key="4">
    <source>
        <dbReference type="Proteomes" id="UP000183987"/>
    </source>
</evidence>
<feature type="signal peptide" evidence="1">
    <location>
        <begin position="1"/>
        <end position="20"/>
    </location>
</feature>
<protein>
    <recommendedName>
        <fullName evidence="2">DUF3859 domain-containing protein</fullName>
    </recommendedName>
</protein>
<dbReference type="Proteomes" id="UP000183987">
    <property type="component" value="Unassembled WGS sequence"/>
</dbReference>
<dbReference type="Gene3D" id="2.60.40.2390">
    <property type="match status" value="1"/>
</dbReference>
<proteinExistence type="predicted"/>
<organism evidence="3 4">
    <name type="scientific">Loktanella atrilutea</name>
    <dbReference type="NCBI Taxonomy" id="366533"/>
    <lineage>
        <taxon>Bacteria</taxon>
        <taxon>Pseudomonadati</taxon>
        <taxon>Pseudomonadota</taxon>
        <taxon>Alphaproteobacteria</taxon>
        <taxon>Rhodobacterales</taxon>
        <taxon>Roseobacteraceae</taxon>
        <taxon>Loktanella</taxon>
    </lineage>
</organism>
<reference evidence="4" key="1">
    <citation type="submission" date="2016-11" db="EMBL/GenBank/DDBJ databases">
        <authorList>
            <person name="Varghese N."/>
            <person name="Submissions S."/>
        </authorList>
    </citation>
    <scope>NUCLEOTIDE SEQUENCE [LARGE SCALE GENOMIC DNA]</scope>
    <source>
        <strain evidence="4">DSM 29326</strain>
    </source>
</reference>
<gene>
    <name evidence="3" type="ORF">SAMN05444339_10469</name>
</gene>
<keyword evidence="4" id="KW-1185">Reference proteome</keyword>
<feature type="chain" id="PRO_5012318904" description="DUF3859 domain-containing protein" evidence="1">
    <location>
        <begin position="21"/>
        <end position="178"/>
    </location>
</feature>
<sequence>MRPTLFISLAALTLAPQVQAEAMTSPAIAQLETGVICPPPSVGESPAPGTLAGSTHLIEDEPPFVSSSSRVPAVIGIGFGTKSMTADLFGLQDVTMTVTHPPMGKDGITSQTFQTRIDGTEPSLTFYQFDYTYELVQGPWQMEASKDGEVLFRTEFEVVPPKAVPELARVCGFEDLLS</sequence>
<evidence type="ECO:0000256" key="1">
    <source>
        <dbReference type="SAM" id="SignalP"/>
    </source>
</evidence>
<accession>A0A1M4ZP72</accession>
<dbReference type="Pfam" id="PF12975">
    <property type="entry name" value="DUF3859"/>
    <property type="match status" value="1"/>
</dbReference>
<feature type="domain" description="DUF3859" evidence="2">
    <location>
        <begin position="62"/>
        <end position="158"/>
    </location>
</feature>
<dbReference type="OrthoDB" id="7864302at2"/>
<dbReference type="RefSeq" id="WP_072857119.1">
    <property type="nucleotide sequence ID" value="NZ_FQUE01000004.1"/>
</dbReference>
<evidence type="ECO:0000313" key="3">
    <source>
        <dbReference type="EMBL" id="SHF19849.1"/>
    </source>
</evidence>
<keyword evidence="1" id="KW-0732">Signal</keyword>